<dbReference type="Gene3D" id="3.20.20.100">
    <property type="entry name" value="NADP-dependent oxidoreductase domain"/>
    <property type="match status" value="1"/>
</dbReference>
<dbReference type="SUPFAM" id="SSF52540">
    <property type="entry name" value="P-loop containing nucleoside triphosphate hydrolases"/>
    <property type="match status" value="1"/>
</dbReference>
<feature type="region of interest" description="Disordered" evidence="10">
    <location>
        <begin position="715"/>
        <end position="811"/>
    </location>
</feature>
<dbReference type="CDD" id="cd18787">
    <property type="entry name" value="SF2_C_DEAD"/>
    <property type="match status" value="1"/>
</dbReference>
<proteinExistence type="inferred from homology"/>
<evidence type="ECO:0000256" key="1">
    <source>
        <dbReference type="ARBA" id="ARBA00006515"/>
    </source>
</evidence>
<dbReference type="CDD" id="cd17960">
    <property type="entry name" value="DEADc_DDX55"/>
    <property type="match status" value="1"/>
</dbReference>
<dbReference type="PROSITE" id="PS51192">
    <property type="entry name" value="HELICASE_ATP_BIND_1"/>
    <property type="match status" value="1"/>
</dbReference>
<keyword evidence="7 9" id="KW-0694">RNA-binding</keyword>
<dbReference type="VEuPathDB" id="FungiDB:PC110_g15548"/>
<dbReference type="GO" id="GO:0016787">
    <property type="term" value="F:hydrolase activity"/>
    <property type="evidence" value="ECO:0007669"/>
    <property type="project" value="UniProtKB-KW"/>
</dbReference>
<comment type="domain">
    <text evidence="9">The Q motif is unique to and characteristic of the DEAD box family of RNA helicases and controls ATP binding and hydrolysis.</text>
</comment>
<comment type="similarity">
    <text evidence="9">Belongs to the DEAD box helicase family.</text>
</comment>
<keyword evidence="5 9" id="KW-0067">ATP-binding</keyword>
<dbReference type="InterPro" id="IPR014001">
    <property type="entry name" value="Helicase_ATP-bd"/>
</dbReference>
<dbReference type="InterPro" id="IPR011545">
    <property type="entry name" value="DEAD/DEAH_box_helicase_dom"/>
</dbReference>
<keyword evidence="3 9" id="KW-0378">Hydrolase</keyword>
<feature type="compositionally biased region" description="Basic and acidic residues" evidence="10">
    <location>
        <begin position="719"/>
        <end position="729"/>
    </location>
</feature>
<feature type="compositionally biased region" description="Basic and acidic residues" evidence="10">
    <location>
        <begin position="755"/>
        <end position="789"/>
    </location>
</feature>
<keyword evidence="4 9" id="KW-0347">Helicase</keyword>
<feature type="compositionally biased region" description="Acidic residues" evidence="10">
    <location>
        <begin position="736"/>
        <end position="745"/>
    </location>
</feature>
<sequence>MQEIVRAMNYVIEQGWAFYWGTSEWTGAEIIEACEVADRLGLIRPICDQTRYNILDRSRVDYDFVNLYKKYKYGITAFSALSSGVLTGKYNDGIPDGSRMSIPWFKSILSNGLEEKSAKAIQLAEIAKEIGCTLPQLAIACPSQSNFSTIGMRFHDFKPALCPEILAETDALGFEHMTPVQAATLPLFLSNKDVCVDACTGSGKTLSFVLPIVQLLKAKMADGSITAPRHANLTKIVAMVISPTRELARQIFECAEKFFARALPTVQLLLFVGGTSVDEDLSLIRGAVGKCSVVIGTPGRTEDLLNRCVGSSVETREFEMLILDEADTLLDMGFEVSLNKILEHLPKQRRTGLFSATQTQEVKALARAGLRNPATISVQVANNTQVTPATLQNYYCLVGHDQRLSALHHFVQSKKGEKLIVFFSTCGSVDFFSRVLEELFKGKKDFPVVALHGKMPQKKRTTNYDHFSALKSGLLVCTDVVARGIDLPDVDWIVQYDPPQDPNFFVHRVGRTARAGRSGCALSFLSSNEDAYVNFLKIRKVPCEEMTLPLDTMEDVLPKVKSFILEDRDLLEKGTKAFMAFVRSYKEHQCQFIFRFKELDLGAAARGFCLLQLPKINELRNVRIDFEKTGIKTTDIKFKDKAREKERQKKLVAIAKENEARDKKNAEMREKKRKRPLEEENQKHPRRREKKKGLHQQIVEEWDELAEEEKLYKKMKKGKITEEEYEKALLGKADSSDDDEDEDEDGDKKKKPKWQRSEEKLKERFKKKEQVATKTAEQKREAAKREERIRKRKKSQHVQRAVQRAQRRGRR</sequence>
<dbReference type="GO" id="GO:0003724">
    <property type="term" value="F:RNA helicase activity"/>
    <property type="evidence" value="ECO:0007669"/>
    <property type="project" value="UniProtKB-EC"/>
</dbReference>
<dbReference type="InterPro" id="IPR023210">
    <property type="entry name" value="NADP_OxRdtase_dom"/>
</dbReference>
<evidence type="ECO:0000256" key="2">
    <source>
        <dbReference type="ARBA" id="ARBA00022741"/>
    </source>
</evidence>
<dbReference type="Pfam" id="PF00248">
    <property type="entry name" value="Aldo_ket_red"/>
    <property type="match status" value="1"/>
</dbReference>
<dbReference type="SMART" id="SM00487">
    <property type="entry name" value="DEXDc"/>
    <property type="match status" value="1"/>
</dbReference>
<comment type="similarity">
    <text evidence="1">Belongs to the shaker potassium channel beta subunit family.</text>
</comment>
<evidence type="ECO:0000256" key="7">
    <source>
        <dbReference type="ARBA" id="ARBA00022884"/>
    </source>
</evidence>
<dbReference type="PANTHER" id="PTHR24031">
    <property type="entry name" value="RNA HELICASE"/>
    <property type="match status" value="1"/>
</dbReference>
<evidence type="ECO:0000256" key="10">
    <source>
        <dbReference type="SAM" id="MobiDB-lite"/>
    </source>
</evidence>
<dbReference type="SUPFAM" id="SSF51430">
    <property type="entry name" value="NAD(P)-linked oxidoreductase"/>
    <property type="match status" value="1"/>
</dbReference>
<evidence type="ECO:0000259" key="12">
    <source>
        <dbReference type="PROSITE" id="PS51194"/>
    </source>
</evidence>
<reference evidence="13" key="1">
    <citation type="submission" date="2018-05" db="EMBL/GenBank/DDBJ databases">
        <title>Effector identification in a new, highly contiguous assembly of the strawberry crown rot pathogen Phytophthora cactorum.</title>
        <authorList>
            <person name="Armitage A.D."/>
            <person name="Nellist C.F."/>
            <person name="Bates H."/>
            <person name="Vickerstaff R.J."/>
            <person name="Harrison R.J."/>
        </authorList>
    </citation>
    <scope>NUCLEOTIDE SEQUENCE</scope>
    <source>
        <strain evidence="13">P421</strain>
    </source>
</reference>
<evidence type="ECO:0000256" key="9">
    <source>
        <dbReference type="RuleBase" id="RU365068"/>
    </source>
</evidence>
<feature type="region of interest" description="Disordered" evidence="10">
    <location>
        <begin position="652"/>
        <end position="695"/>
    </location>
</feature>
<evidence type="ECO:0000256" key="5">
    <source>
        <dbReference type="ARBA" id="ARBA00022840"/>
    </source>
</evidence>
<dbReference type="Gene3D" id="3.40.50.300">
    <property type="entry name" value="P-loop containing nucleotide triphosphate hydrolases"/>
    <property type="match status" value="2"/>
</dbReference>
<dbReference type="InterPro" id="IPR005399">
    <property type="entry name" value="K_chnl_volt-dep_bsu_KCNAB-rel"/>
</dbReference>
<protein>
    <recommendedName>
        <fullName evidence="9">ATP-dependent RNA helicase</fullName>
        <ecNumber evidence="9">3.6.4.13</ecNumber>
    </recommendedName>
</protein>
<feature type="compositionally biased region" description="Basic and acidic residues" evidence="10">
    <location>
        <begin position="656"/>
        <end position="683"/>
    </location>
</feature>
<dbReference type="EMBL" id="RCMV01000470">
    <property type="protein sequence ID" value="KAG3216667.1"/>
    <property type="molecule type" value="Genomic_DNA"/>
</dbReference>
<evidence type="ECO:0000256" key="3">
    <source>
        <dbReference type="ARBA" id="ARBA00022801"/>
    </source>
</evidence>
<keyword evidence="2 9" id="KW-0547">Nucleotide-binding</keyword>
<dbReference type="InterPro" id="IPR027417">
    <property type="entry name" value="P-loop_NTPase"/>
</dbReference>
<dbReference type="InterPro" id="IPR001650">
    <property type="entry name" value="Helicase_C-like"/>
</dbReference>
<keyword evidence="8" id="KW-0560">Oxidoreductase</keyword>
<comment type="caution">
    <text evidence="13">The sequence shown here is derived from an EMBL/GenBank/DDBJ whole genome shotgun (WGS) entry which is preliminary data.</text>
</comment>
<dbReference type="PRINTS" id="PR01577">
    <property type="entry name" value="KCNABCHANNEL"/>
</dbReference>
<dbReference type="PROSITE" id="PS51194">
    <property type="entry name" value="HELICASE_CTER"/>
    <property type="match status" value="1"/>
</dbReference>
<dbReference type="Proteomes" id="UP000760860">
    <property type="component" value="Unassembled WGS sequence"/>
</dbReference>
<feature type="compositionally biased region" description="Basic residues" evidence="10">
    <location>
        <begin position="684"/>
        <end position="694"/>
    </location>
</feature>
<comment type="catalytic activity">
    <reaction evidence="9">
        <text>ATP + H2O = ADP + phosphate + H(+)</text>
        <dbReference type="Rhea" id="RHEA:13065"/>
        <dbReference type="ChEBI" id="CHEBI:15377"/>
        <dbReference type="ChEBI" id="CHEBI:15378"/>
        <dbReference type="ChEBI" id="CHEBI:30616"/>
        <dbReference type="ChEBI" id="CHEBI:43474"/>
        <dbReference type="ChEBI" id="CHEBI:456216"/>
        <dbReference type="EC" id="3.6.4.13"/>
    </reaction>
</comment>
<keyword evidence="6" id="KW-0521">NADP</keyword>
<evidence type="ECO:0000256" key="4">
    <source>
        <dbReference type="ARBA" id="ARBA00022806"/>
    </source>
</evidence>
<evidence type="ECO:0000259" key="11">
    <source>
        <dbReference type="PROSITE" id="PS51192"/>
    </source>
</evidence>
<evidence type="ECO:0000256" key="8">
    <source>
        <dbReference type="ARBA" id="ARBA00023002"/>
    </source>
</evidence>
<dbReference type="GO" id="GO:0016491">
    <property type="term" value="F:oxidoreductase activity"/>
    <property type="evidence" value="ECO:0007669"/>
    <property type="project" value="UniProtKB-KW"/>
</dbReference>
<name>A0A8T1HXK4_9STRA</name>
<evidence type="ECO:0000313" key="14">
    <source>
        <dbReference type="Proteomes" id="UP000760860"/>
    </source>
</evidence>
<evidence type="ECO:0000313" key="13">
    <source>
        <dbReference type="EMBL" id="KAG3216667.1"/>
    </source>
</evidence>
<dbReference type="SMART" id="SM00490">
    <property type="entry name" value="HELICc"/>
    <property type="match status" value="1"/>
</dbReference>
<dbReference type="AlphaFoldDB" id="A0A8T1HXK4"/>
<dbReference type="SMART" id="SM01178">
    <property type="entry name" value="DUF4217"/>
    <property type="match status" value="1"/>
</dbReference>
<dbReference type="InterPro" id="IPR036812">
    <property type="entry name" value="NAD(P)_OxRdtase_dom_sf"/>
</dbReference>
<dbReference type="Pfam" id="PF13959">
    <property type="entry name" value="CTE_SPB4"/>
    <property type="match status" value="1"/>
</dbReference>
<comment type="function">
    <text evidence="9">RNA helicase.</text>
</comment>
<accession>A0A8T1HXK4</accession>
<dbReference type="EC" id="3.6.4.13" evidence="9"/>
<gene>
    <name evidence="13" type="ORF">PC129_g12490</name>
</gene>
<dbReference type="GO" id="GO:0005524">
    <property type="term" value="F:ATP binding"/>
    <property type="evidence" value="ECO:0007669"/>
    <property type="project" value="UniProtKB-UniRule"/>
</dbReference>
<dbReference type="Pfam" id="PF00271">
    <property type="entry name" value="Helicase_C"/>
    <property type="match status" value="1"/>
</dbReference>
<organism evidence="13 14">
    <name type="scientific">Phytophthora cactorum</name>
    <dbReference type="NCBI Taxonomy" id="29920"/>
    <lineage>
        <taxon>Eukaryota</taxon>
        <taxon>Sar</taxon>
        <taxon>Stramenopiles</taxon>
        <taxon>Oomycota</taxon>
        <taxon>Peronosporomycetes</taxon>
        <taxon>Peronosporales</taxon>
        <taxon>Peronosporaceae</taxon>
        <taxon>Phytophthora</taxon>
    </lineage>
</organism>
<evidence type="ECO:0000256" key="6">
    <source>
        <dbReference type="ARBA" id="ARBA00022857"/>
    </source>
</evidence>
<dbReference type="InterPro" id="IPR025313">
    <property type="entry name" value="SPB4-like_CTE"/>
</dbReference>
<feature type="domain" description="Helicase C-terminal" evidence="12">
    <location>
        <begin position="403"/>
        <end position="561"/>
    </location>
</feature>
<feature type="domain" description="Helicase ATP-binding" evidence="11">
    <location>
        <begin position="185"/>
        <end position="376"/>
    </location>
</feature>
<dbReference type="Pfam" id="PF00270">
    <property type="entry name" value="DEAD"/>
    <property type="match status" value="1"/>
</dbReference>
<dbReference type="GO" id="GO:0003723">
    <property type="term" value="F:RNA binding"/>
    <property type="evidence" value="ECO:0007669"/>
    <property type="project" value="UniProtKB-UniRule"/>
</dbReference>